<evidence type="ECO:0000256" key="4">
    <source>
        <dbReference type="ARBA" id="ARBA00022670"/>
    </source>
</evidence>
<protein>
    <recommendedName>
        <fullName evidence="10">Rhomboid-type serine protease</fullName>
        <ecNumber evidence="10">3.4.21.105</ecNumber>
    </recommendedName>
</protein>
<dbReference type="SUPFAM" id="SSF144091">
    <property type="entry name" value="Rhomboid-like"/>
    <property type="match status" value="1"/>
</dbReference>
<keyword evidence="4 10" id="KW-0645">Protease</keyword>
<dbReference type="OMA" id="ACSGCRY"/>
<accession>A0A2H3IV78</accession>
<proteinExistence type="inferred from homology"/>
<keyword evidence="7 10" id="KW-0720">Serine protease</keyword>
<name>A0A2H3IV78_WOLCO</name>
<comment type="similarity">
    <text evidence="3 10">Belongs to the peptidase S54 family.</text>
</comment>
<feature type="non-terminal residue" evidence="12">
    <location>
        <position position="1"/>
    </location>
</feature>
<evidence type="ECO:0000256" key="7">
    <source>
        <dbReference type="ARBA" id="ARBA00022825"/>
    </source>
</evidence>
<evidence type="ECO:0000313" key="12">
    <source>
        <dbReference type="EMBL" id="PCH33876.1"/>
    </source>
</evidence>
<comment type="function">
    <text evidence="10">Serine protease involved in intramembrane proteolysis.</text>
</comment>
<sequence>GLYSLEQRIADKKRGVGIQSRPWIVWALTIAMLGVLIHELVVNAKAQGTPISLKPAVNPMLGPSGSALIYLGARFPACMKNVSALPLDTRLACLNDTANPPNRVCTLEEICGFGGIHTETPNQWFRFITPVFLHAGIIHYAINMLAQLTVSAQVEKEMGSVPFIVLYIASGIFGNVLGGNFALVGVPSTGASGAIFGTTAIAWIDLFAHWRYIYRPARRLGWMIVELIIGIALGFIPSHLGGLLMGLLVGMAFYPIVSPSTRHRSIVLGFRLAAIPLAIVLFVVLIRNFYTSDPYAACSWCRYLSCIPTSANDHCQGYVFRAPG</sequence>
<reference evidence="12 13" key="1">
    <citation type="journal article" date="2012" name="Science">
        <title>The Paleozoic origin of enzymatic lignin decomposition reconstructed from 31 fungal genomes.</title>
        <authorList>
            <person name="Floudas D."/>
            <person name="Binder M."/>
            <person name="Riley R."/>
            <person name="Barry K."/>
            <person name="Blanchette R.A."/>
            <person name="Henrissat B."/>
            <person name="Martinez A.T."/>
            <person name="Otillar R."/>
            <person name="Spatafora J.W."/>
            <person name="Yadav J.S."/>
            <person name="Aerts A."/>
            <person name="Benoit I."/>
            <person name="Boyd A."/>
            <person name="Carlson A."/>
            <person name="Copeland A."/>
            <person name="Coutinho P.M."/>
            <person name="de Vries R.P."/>
            <person name="Ferreira P."/>
            <person name="Findley K."/>
            <person name="Foster B."/>
            <person name="Gaskell J."/>
            <person name="Glotzer D."/>
            <person name="Gorecki P."/>
            <person name="Heitman J."/>
            <person name="Hesse C."/>
            <person name="Hori C."/>
            <person name="Igarashi K."/>
            <person name="Jurgens J.A."/>
            <person name="Kallen N."/>
            <person name="Kersten P."/>
            <person name="Kohler A."/>
            <person name="Kuees U."/>
            <person name="Kumar T.K.A."/>
            <person name="Kuo A."/>
            <person name="LaButti K."/>
            <person name="Larrondo L.F."/>
            <person name="Lindquist E."/>
            <person name="Ling A."/>
            <person name="Lombard V."/>
            <person name="Lucas S."/>
            <person name="Lundell T."/>
            <person name="Martin R."/>
            <person name="McLaughlin D.J."/>
            <person name="Morgenstern I."/>
            <person name="Morin E."/>
            <person name="Murat C."/>
            <person name="Nagy L.G."/>
            <person name="Nolan M."/>
            <person name="Ohm R.A."/>
            <person name="Patyshakuliyeva A."/>
            <person name="Rokas A."/>
            <person name="Ruiz-Duenas F.J."/>
            <person name="Sabat G."/>
            <person name="Salamov A."/>
            <person name="Samejima M."/>
            <person name="Schmutz J."/>
            <person name="Slot J.C."/>
            <person name="St John F."/>
            <person name="Stenlid J."/>
            <person name="Sun H."/>
            <person name="Sun S."/>
            <person name="Syed K."/>
            <person name="Tsang A."/>
            <person name="Wiebenga A."/>
            <person name="Young D."/>
            <person name="Pisabarro A."/>
            <person name="Eastwood D.C."/>
            <person name="Martin F."/>
            <person name="Cullen D."/>
            <person name="Grigoriev I.V."/>
            <person name="Hibbett D.S."/>
        </authorList>
    </citation>
    <scope>NUCLEOTIDE SEQUENCE [LARGE SCALE GENOMIC DNA]</scope>
    <source>
        <strain evidence="12 13">MD-104</strain>
    </source>
</reference>
<feature type="transmembrane region" description="Helical" evidence="10">
    <location>
        <begin position="220"/>
        <end position="253"/>
    </location>
</feature>
<dbReference type="STRING" id="742152.A0A2H3IV78"/>
<dbReference type="PANTHER" id="PTHR22936:SF69">
    <property type="entry name" value="RHOMBOID-LIKE PROTEIN"/>
    <property type="match status" value="1"/>
</dbReference>
<dbReference type="GO" id="GO:0016020">
    <property type="term" value="C:membrane"/>
    <property type="evidence" value="ECO:0007669"/>
    <property type="project" value="UniProtKB-SubCell"/>
</dbReference>
<evidence type="ECO:0000256" key="2">
    <source>
        <dbReference type="ARBA" id="ARBA00004141"/>
    </source>
</evidence>
<evidence type="ECO:0000256" key="10">
    <source>
        <dbReference type="RuleBase" id="RU362115"/>
    </source>
</evidence>
<dbReference type="GO" id="GO:0006508">
    <property type="term" value="P:proteolysis"/>
    <property type="evidence" value="ECO:0007669"/>
    <property type="project" value="UniProtKB-KW"/>
</dbReference>
<feature type="transmembrane region" description="Helical" evidence="10">
    <location>
        <begin position="163"/>
        <end position="184"/>
    </location>
</feature>
<keyword evidence="6 10" id="KW-0378">Hydrolase</keyword>
<dbReference type="GO" id="GO:0004252">
    <property type="term" value="F:serine-type endopeptidase activity"/>
    <property type="evidence" value="ECO:0007669"/>
    <property type="project" value="InterPro"/>
</dbReference>
<dbReference type="InterPro" id="IPR022764">
    <property type="entry name" value="Peptidase_S54_rhomboid_dom"/>
</dbReference>
<feature type="transmembrane region" description="Helical" evidence="10">
    <location>
        <begin position="23"/>
        <end position="42"/>
    </location>
</feature>
<dbReference type="EMBL" id="KB467831">
    <property type="protein sequence ID" value="PCH33876.1"/>
    <property type="molecule type" value="Genomic_DNA"/>
</dbReference>
<evidence type="ECO:0000256" key="8">
    <source>
        <dbReference type="ARBA" id="ARBA00022989"/>
    </source>
</evidence>
<comment type="caution">
    <text evidence="10">Lacks conserved residue(s) required for the propagation of feature annotation.</text>
</comment>
<dbReference type="InterPro" id="IPR002610">
    <property type="entry name" value="Peptidase_S54_rhomboid-like"/>
</dbReference>
<dbReference type="PANTHER" id="PTHR22936">
    <property type="entry name" value="RHOMBOID-RELATED"/>
    <property type="match status" value="1"/>
</dbReference>
<organism evidence="12 13">
    <name type="scientific">Wolfiporia cocos (strain MD-104)</name>
    <name type="common">Brown rot fungus</name>
    <dbReference type="NCBI Taxonomy" id="742152"/>
    <lineage>
        <taxon>Eukaryota</taxon>
        <taxon>Fungi</taxon>
        <taxon>Dikarya</taxon>
        <taxon>Basidiomycota</taxon>
        <taxon>Agaricomycotina</taxon>
        <taxon>Agaricomycetes</taxon>
        <taxon>Polyporales</taxon>
        <taxon>Phaeolaceae</taxon>
        <taxon>Wolfiporia</taxon>
    </lineage>
</organism>
<evidence type="ECO:0000256" key="3">
    <source>
        <dbReference type="ARBA" id="ARBA00009045"/>
    </source>
</evidence>
<keyword evidence="5 10" id="KW-0812">Transmembrane</keyword>
<evidence type="ECO:0000259" key="11">
    <source>
        <dbReference type="Pfam" id="PF01694"/>
    </source>
</evidence>
<evidence type="ECO:0000256" key="1">
    <source>
        <dbReference type="ARBA" id="ARBA00000156"/>
    </source>
</evidence>
<keyword evidence="9 10" id="KW-0472">Membrane</keyword>
<gene>
    <name evidence="12" type="ORF">WOLCODRAFT_61481</name>
</gene>
<dbReference type="OrthoDB" id="2146116at2759"/>
<feature type="transmembrane region" description="Helical" evidence="10">
    <location>
        <begin position="190"/>
        <end position="208"/>
    </location>
</feature>
<dbReference type="Proteomes" id="UP000218811">
    <property type="component" value="Unassembled WGS sequence"/>
</dbReference>
<dbReference type="InterPro" id="IPR035952">
    <property type="entry name" value="Rhomboid-like_sf"/>
</dbReference>
<evidence type="ECO:0000313" key="13">
    <source>
        <dbReference type="Proteomes" id="UP000218811"/>
    </source>
</evidence>
<feature type="transmembrane region" description="Helical" evidence="10">
    <location>
        <begin position="124"/>
        <end position="142"/>
    </location>
</feature>
<keyword evidence="8 10" id="KW-1133">Transmembrane helix</keyword>
<dbReference type="EC" id="3.4.21.105" evidence="10"/>
<evidence type="ECO:0000256" key="5">
    <source>
        <dbReference type="ARBA" id="ARBA00022692"/>
    </source>
</evidence>
<dbReference type="Pfam" id="PF01694">
    <property type="entry name" value="Rhomboid"/>
    <property type="match status" value="1"/>
</dbReference>
<evidence type="ECO:0000256" key="6">
    <source>
        <dbReference type="ARBA" id="ARBA00022801"/>
    </source>
</evidence>
<feature type="transmembrane region" description="Helical" evidence="10">
    <location>
        <begin position="265"/>
        <end position="286"/>
    </location>
</feature>
<dbReference type="AlphaFoldDB" id="A0A2H3IV78"/>
<keyword evidence="13" id="KW-1185">Reference proteome</keyword>
<comment type="subcellular location">
    <subcellularLocation>
        <location evidence="2 10">Membrane</location>
        <topology evidence="2 10">Multi-pass membrane protein</topology>
    </subcellularLocation>
</comment>
<dbReference type="Gene3D" id="1.20.1540.10">
    <property type="entry name" value="Rhomboid-like"/>
    <property type="match status" value="1"/>
</dbReference>
<evidence type="ECO:0000256" key="9">
    <source>
        <dbReference type="ARBA" id="ARBA00023136"/>
    </source>
</evidence>
<feature type="domain" description="Peptidase S54 rhomboid" evidence="11">
    <location>
        <begin position="122"/>
        <end position="254"/>
    </location>
</feature>
<comment type="catalytic activity">
    <reaction evidence="1 10">
        <text>Cleaves type-1 transmembrane domains using a catalytic dyad composed of serine and histidine that are contributed by different transmembrane domains.</text>
        <dbReference type="EC" id="3.4.21.105"/>
    </reaction>
</comment>